<dbReference type="PROSITE" id="PS50110">
    <property type="entry name" value="RESPONSE_REGULATORY"/>
    <property type="match status" value="1"/>
</dbReference>
<accession>A0A918SYN8</accession>
<dbReference type="InterPro" id="IPR011006">
    <property type="entry name" value="CheY-like_superfamily"/>
</dbReference>
<reference evidence="3" key="2">
    <citation type="submission" date="2020-09" db="EMBL/GenBank/DDBJ databases">
        <authorList>
            <person name="Sun Q."/>
            <person name="Kim S."/>
        </authorList>
    </citation>
    <scope>NUCLEOTIDE SEQUENCE</scope>
    <source>
        <strain evidence="3">KCTC 23077</strain>
    </source>
</reference>
<dbReference type="SUPFAM" id="SSF52172">
    <property type="entry name" value="CheY-like"/>
    <property type="match status" value="1"/>
</dbReference>
<gene>
    <name evidence="3" type="primary">exsF</name>
    <name evidence="3" type="ORF">GCM10007067_16180</name>
</gene>
<dbReference type="Gene3D" id="3.40.50.2300">
    <property type="match status" value="1"/>
</dbReference>
<proteinExistence type="predicted"/>
<keyword evidence="4" id="KW-1185">Reference proteome</keyword>
<feature type="domain" description="Response regulatory" evidence="2">
    <location>
        <begin position="20"/>
        <end position="131"/>
    </location>
</feature>
<dbReference type="SMART" id="SM00448">
    <property type="entry name" value="REC"/>
    <property type="match status" value="1"/>
</dbReference>
<dbReference type="InterPro" id="IPR001789">
    <property type="entry name" value="Sig_transdc_resp-reg_receiver"/>
</dbReference>
<evidence type="ECO:0000256" key="1">
    <source>
        <dbReference type="PROSITE-ProRule" id="PRU00169"/>
    </source>
</evidence>
<name>A0A918SYN8_9GAMM</name>
<organism evidence="3 4">
    <name type="scientific">Cognatilysobacter bugurensis</name>
    <dbReference type="NCBI Taxonomy" id="543356"/>
    <lineage>
        <taxon>Bacteria</taxon>
        <taxon>Pseudomonadati</taxon>
        <taxon>Pseudomonadota</taxon>
        <taxon>Gammaproteobacteria</taxon>
        <taxon>Lysobacterales</taxon>
        <taxon>Lysobacteraceae</taxon>
        <taxon>Cognatilysobacter</taxon>
    </lineage>
</organism>
<dbReference type="GO" id="GO:0000160">
    <property type="term" value="P:phosphorelay signal transduction system"/>
    <property type="evidence" value="ECO:0007669"/>
    <property type="project" value="InterPro"/>
</dbReference>
<feature type="modified residue" description="4-aspartylphosphate" evidence="1">
    <location>
        <position position="71"/>
    </location>
</feature>
<dbReference type="AlphaFoldDB" id="A0A918SYN8"/>
<reference evidence="3" key="1">
    <citation type="journal article" date="2014" name="Int. J. Syst. Evol. Microbiol.">
        <title>Complete genome sequence of Corynebacterium casei LMG S-19264T (=DSM 44701T), isolated from a smear-ripened cheese.</title>
        <authorList>
            <consortium name="US DOE Joint Genome Institute (JGI-PGF)"/>
            <person name="Walter F."/>
            <person name="Albersmeier A."/>
            <person name="Kalinowski J."/>
            <person name="Ruckert C."/>
        </authorList>
    </citation>
    <scope>NUCLEOTIDE SEQUENCE</scope>
    <source>
        <strain evidence="3">KCTC 23077</strain>
    </source>
</reference>
<evidence type="ECO:0000259" key="2">
    <source>
        <dbReference type="PROSITE" id="PS50110"/>
    </source>
</evidence>
<sequence>MPVCLTEDPMHPQNDLDGLRLLLVEDEYVLALGITDVLVDAGADVLGPVGSVSDALSLVEQIPEIDAAVLDVNLAGETIYPVADALQARGVPFLFATANERAQLPERFADVPLCHKPFDVATFRSVLAHLRVPRLPPVA</sequence>
<evidence type="ECO:0000313" key="4">
    <source>
        <dbReference type="Proteomes" id="UP000646426"/>
    </source>
</evidence>
<protein>
    <submittedName>
        <fullName evidence="3">Response regulator</fullName>
    </submittedName>
</protein>
<keyword evidence="1" id="KW-0597">Phosphoprotein</keyword>
<dbReference type="Proteomes" id="UP000646426">
    <property type="component" value="Unassembled WGS sequence"/>
</dbReference>
<comment type="caution">
    <text evidence="3">The sequence shown here is derived from an EMBL/GenBank/DDBJ whole genome shotgun (WGS) entry which is preliminary data.</text>
</comment>
<dbReference type="EMBL" id="BMYD01000002">
    <property type="protein sequence ID" value="GHA79431.1"/>
    <property type="molecule type" value="Genomic_DNA"/>
</dbReference>
<evidence type="ECO:0000313" key="3">
    <source>
        <dbReference type="EMBL" id="GHA79431.1"/>
    </source>
</evidence>